<feature type="transmembrane region" description="Helical" evidence="1">
    <location>
        <begin position="255"/>
        <end position="276"/>
    </location>
</feature>
<comment type="caution">
    <text evidence="4">The sequence shown here is derived from an EMBL/GenBank/DDBJ whole genome shotgun (WGS) entry which is preliminary data.</text>
</comment>
<dbReference type="InterPro" id="IPR021069">
    <property type="entry name" value="ImpA_C"/>
</dbReference>
<dbReference type="RefSeq" id="WP_248946655.1">
    <property type="nucleotide sequence ID" value="NZ_CBCSGY010000055.1"/>
</dbReference>
<protein>
    <submittedName>
        <fullName evidence="4">Type VI secretion system ImpA family N-terminal domain-containing protein</fullName>
    </submittedName>
</protein>
<evidence type="ECO:0000259" key="3">
    <source>
        <dbReference type="Pfam" id="PF12486"/>
    </source>
</evidence>
<keyword evidence="5" id="KW-1185">Reference proteome</keyword>
<evidence type="ECO:0000259" key="2">
    <source>
        <dbReference type="Pfam" id="PF06812"/>
    </source>
</evidence>
<keyword evidence="1" id="KW-1133">Transmembrane helix</keyword>
<organism evidence="4 5">
    <name type="scientific">Serratia silvae</name>
    <dbReference type="NCBI Taxonomy" id="2824122"/>
    <lineage>
        <taxon>Bacteria</taxon>
        <taxon>Pseudomonadati</taxon>
        <taxon>Pseudomonadota</taxon>
        <taxon>Gammaproteobacteria</taxon>
        <taxon>Enterobacterales</taxon>
        <taxon>Yersiniaceae</taxon>
        <taxon>Serratia</taxon>
    </lineage>
</organism>
<dbReference type="EMBL" id="JAGQDC010000013">
    <property type="protein sequence ID" value="MCL1030526.1"/>
    <property type="molecule type" value="Genomic_DNA"/>
</dbReference>
<keyword evidence="1" id="KW-0472">Membrane</keyword>
<gene>
    <name evidence="4" type="ORF">KAJ71_16025</name>
</gene>
<feature type="domain" description="ImpA C-terminal" evidence="3">
    <location>
        <begin position="309"/>
        <end position="454"/>
    </location>
</feature>
<dbReference type="PANTHER" id="PTHR37024:SF5">
    <property type="entry name" value="IMPA N-TERMINAL DOMAIN-CONTAINING PROTEIN"/>
    <property type="match status" value="1"/>
</dbReference>
<evidence type="ECO:0000313" key="4">
    <source>
        <dbReference type="EMBL" id="MCL1030526.1"/>
    </source>
</evidence>
<proteinExistence type="predicted"/>
<dbReference type="Pfam" id="PF06812">
    <property type="entry name" value="ImpA_N"/>
    <property type="match status" value="1"/>
</dbReference>
<dbReference type="Pfam" id="PF12486">
    <property type="entry name" value="VasL"/>
    <property type="match status" value="1"/>
</dbReference>
<evidence type="ECO:0000256" key="1">
    <source>
        <dbReference type="SAM" id="Phobius"/>
    </source>
</evidence>
<reference evidence="4" key="1">
    <citation type="submission" date="2021-04" db="EMBL/GenBank/DDBJ databases">
        <title>Genome sequence of Serratia sp. arafor3.</title>
        <authorList>
            <person name="Besaury L."/>
        </authorList>
    </citation>
    <scope>NUCLEOTIDE SEQUENCE</scope>
    <source>
        <strain evidence="4">Arafor3</strain>
    </source>
</reference>
<keyword evidence="1" id="KW-0812">Transmembrane</keyword>
<sequence>MSEASENIIIQTGGDPRHWPEFSAIREEINKINHPARPEVNWRLIESLALTLFRTNGVDLQTTVYYALARTQKHGLAGFTESCELLAGMVVSQWDRLWPEQPQARSEILEWFNARVGSQLRQHEFVIDDLRLVYRAERALQLLCDKLQQVELKRVPRIENLLYLMQNTAKRLQAAHEAAKQPPAQPLKMPPMVYLSVPDAEPIRTLFSGEKPAAHEAPPAYEEPAPQPKEQPLPKVEVRFAPPPPAVPKAAKRAAAAWGFGGGVLCSLVVAGAAYLMQVKPMQERLAGLAATPDGSVQLWLAQPTLDGYGQQLSQLENLSPLAGLRTADASVALASQLWPTDPEQIGQSQRWQQLLQARLGSERADSSYFQVQQRLQALSDKLLEQEQTRGSLTLSYLKTQVYQMQSELNRETPLEELLRQLAVSVEQQQPASPVLLKQIDERWNALLSRYHQLTQQAAPAR</sequence>
<feature type="domain" description="ImpA N-terminal" evidence="2">
    <location>
        <begin position="12"/>
        <end position="113"/>
    </location>
</feature>
<dbReference type="PANTHER" id="PTHR37024">
    <property type="entry name" value="TYPE VI SECRETION SYSTEM DUF2094 AND IMPA-RELATED DOMAIN PROTEIN"/>
    <property type="match status" value="1"/>
</dbReference>
<evidence type="ECO:0000313" key="5">
    <source>
        <dbReference type="Proteomes" id="UP001165275"/>
    </source>
</evidence>
<dbReference type="Proteomes" id="UP001165275">
    <property type="component" value="Unassembled WGS sequence"/>
</dbReference>
<accession>A0ABT0KF13</accession>
<dbReference type="InterPro" id="IPR010657">
    <property type="entry name" value="ImpA_N"/>
</dbReference>
<name>A0ABT0KF13_9GAMM</name>